<dbReference type="EMBL" id="PKLF01000002">
    <property type="protein sequence ID" value="MBE8611225.1"/>
    <property type="molecule type" value="Genomic_DNA"/>
</dbReference>
<dbReference type="GO" id="GO:0016757">
    <property type="term" value="F:glycosyltransferase activity"/>
    <property type="evidence" value="ECO:0007669"/>
    <property type="project" value="InterPro"/>
</dbReference>
<evidence type="ECO:0000259" key="2">
    <source>
        <dbReference type="Pfam" id="PF13439"/>
    </source>
</evidence>
<dbReference type="PANTHER" id="PTHR12526">
    <property type="entry name" value="GLYCOSYLTRANSFERASE"/>
    <property type="match status" value="1"/>
</dbReference>
<dbReference type="Gene3D" id="3.40.50.2000">
    <property type="entry name" value="Glycogen Phosphorylase B"/>
    <property type="match status" value="2"/>
</dbReference>
<evidence type="ECO:0000313" key="4">
    <source>
        <dbReference type="Proteomes" id="UP000650477"/>
    </source>
</evidence>
<dbReference type="Pfam" id="PF13439">
    <property type="entry name" value="Glyco_transf_4"/>
    <property type="match status" value="1"/>
</dbReference>
<dbReference type="PANTHER" id="PTHR12526:SF630">
    <property type="entry name" value="GLYCOSYLTRANSFERASE"/>
    <property type="match status" value="1"/>
</dbReference>
<dbReference type="AlphaFoldDB" id="A0A8I0PYG9"/>
<dbReference type="InterPro" id="IPR028098">
    <property type="entry name" value="Glyco_trans_4-like_N"/>
</dbReference>
<evidence type="ECO:0000313" key="3">
    <source>
        <dbReference type="EMBL" id="MBE8611225.1"/>
    </source>
</evidence>
<gene>
    <name evidence="3" type="ORF">CYG68_02125</name>
</gene>
<evidence type="ECO:0000259" key="1">
    <source>
        <dbReference type="Pfam" id="PF00534"/>
    </source>
</evidence>
<dbReference type="Proteomes" id="UP000650477">
    <property type="component" value="Unassembled WGS sequence"/>
</dbReference>
<organism evidence="3 4">
    <name type="scientific">Morganella morganii</name>
    <name type="common">Proteus morganii</name>
    <dbReference type="NCBI Taxonomy" id="582"/>
    <lineage>
        <taxon>Bacteria</taxon>
        <taxon>Pseudomonadati</taxon>
        <taxon>Pseudomonadota</taxon>
        <taxon>Gammaproteobacteria</taxon>
        <taxon>Enterobacterales</taxon>
        <taxon>Morganellaceae</taxon>
        <taxon>Morganella</taxon>
    </lineage>
</organism>
<feature type="domain" description="Glycosyltransferase subfamily 4-like N-terminal" evidence="2">
    <location>
        <begin position="17"/>
        <end position="172"/>
    </location>
</feature>
<accession>A0A8I0PYG9</accession>
<keyword evidence="3" id="KW-0808">Transferase</keyword>
<name>A0A8I0PYG9_MORMO</name>
<protein>
    <submittedName>
        <fullName evidence="3">Glycosyl transferase</fullName>
    </submittedName>
</protein>
<feature type="domain" description="Glycosyl transferase family 1" evidence="1">
    <location>
        <begin position="174"/>
        <end position="329"/>
    </location>
</feature>
<dbReference type="SUPFAM" id="SSF53756">
    <property type="entry name" value="UDP-Glycosyltransferase/glycogen phosphorylase"/>
    <property type="match status" value="1"/>
</dbReference>
<proteinExistence type="predicted"/>
<comment type="caution">
    <text evidence="3">The sequence shown here is derived from an EMBL/GenBank/DDBJ whole genome shotgun (WGS) entry which is preliminary data.</text>
</comment>
<dbReference type="GO" id="GO:1901135">
    <property type="term" value="P:carbohydrate derivative metabolic process"/>
    <property type="evidence" value="ECO:0007669"/>
    <property type="project" value="UniProtKB-ARBA"/>
</dbReference>
<dbReference type="CDD" id="cd03811">
    <property type="entry name" value="GT4_GT28_WabH-like"/>
    <property type="match status" value="1"/>
</dbReference>
<reference evidence="3" key="1">
    <citation type="submission" date="2017-12" db="EMBL/GenBank/DDBJ databases">
        <title>Genome sequencing and analysis.</title>
        <authorList>
            <person name="Huang Y.-T."/>
        </authorList>
    </citation>
    <scope>NUCLEOTIDE SEQUENCE</scope>
    <source>
        <strain evidence="3">VGH116</strain>
    </source>
</reference>
<dbReference type="InterPro" id="IPR001296">
    <property type="entry name" value="Glyco_trans_1"/>
</dbReference>
<dbReference type="RefSeq" id="WP_004239635.1">
    <property type="nucleotide sequence ID" value="NZ_BFCJ01000022.1"/>
</dbReference>
<sequence>MPDVIKIIIAGRNVGGFGGTETVFRSFCRLLAESEKNYQVSFVFFNEEDNTVNDEWLGENKFIRFNSSIKNRKIKRISLACQFSSLIKKTKPDYIIAFDSIGCYISRVALRLSFRKAHLFSWNHFSVADSYKAKYLLMADKHLSISSGISQQLSKMGVSSTDIYTIYNPIAIQQKTISCGDKKNFLYLGRVMSGGQKNMNELFRALSGVSNNWTLHIVGSGDESEIVILKKLAHELKISEKIIWHGWQKNPWDYVENEIKNVSALILTSAYEGFPMVLCEASSYGIYIVSSDCPTGPGDIIQPYKNGELYSIGDDKKLACILHKIAANETTVNPETIKKSISAFYENEYINRVLAIFK</sequence>
<dbReference type="Pfam" id="PF00534">
    <property type="entry name" value="Glycos_transf_1"/>
    <property type="match status" value="1"/>
</dbReference>